<dbReference type="AlphaFoldDB" id="A0A380L011"/>
<name>A0A380L011_9STRE</name>
<sequence>MVVACSATRNATDKGGEDSSTSQTKTTNPSIPQLGLSDDEWDSGRDMTSDGADTNANTEPTRQLSSEASSIVIYFSRSGSTQLLAQEIAETTSADLLELTVDETYPSDYTETVSRANEERESGDYPAITIDVPDLGQYDTVYLGYPIWGMSLASPMASFLESYGSQLTGKTIAPFASNGGYGLGGSVEQIKGYLLDSKVVNGLSVQGNNVDQAQTDIENWLSDNNLTK</sequence>
<dbReference type="GO" id="GO:0016651">
    <property type="term" value="F:oxidoreductase activity, acting on NAD(P)H"/>
    <property type="evidence" value="ECO:0007669"/>
    <property type="project" value="UniProtKB-ARBA"/>
</dbReference>
<evidence type="ECO:0000313" key="3">
    <source>
        <dbReference type="EMBL" id="SUN77256.1"/>
    </source>
</evidence>
<dbReference type="Gene3D" id="3.40.50.360">
    <property type="match status" value="1"/>
</dbReference>
<dbReference type="Pfam" id="PF12682">
    <property type="entry name" value="Flavodoxin_4"/>
    <property type="match status" value="1"/>
</dbReference>
<organism evidence="3 4">
    <name type="scientific">Streptococcus massiliensis</name>
    <dbReference type="NCBI Taxonomy" id="313439"/>
    <lineage>
        <taxon>Bacteria</taxon>
        <taxon>Bacillati</taxon>
        <taxon>Bacillota</taxon>
        <taxon>Bacilli</taxon>
        <taxon>Lactobacillales</taxon>
        <taxon>Streptococcaceae</taxon>
        <taxon>Streptococcus</taxon>
    </lineage>
</organism>
<evidence type="ECO:0000256" key="1">
    <source>
        <dbReference type="SAM" id="MobiDB-lite"/>
    </source>
</evidence>
<dbReference type="InterPro" id="IPR029039">
    <property type="entry name" value="Flavoprotein-like_sf"/>
</dbReference>
<feature type="domain" description="Flavodoxin-like" evidence="2">
    <location>
        <begin position="70"/>
        <end position="225"/>
    </location>
</feature>
<feature type="compositionally biased region" description="Polar residues" evidence="1">
    <location>
        <begin position="51"/>
        <end position="64"/>
    </location>
</feature>
<feature type="compositionally biased region" description="Polar residues" evidence="1">
    <location>
        <begin position="18"/>
        <end position="31"/>
    </location>
</feature>
<dbReference type="GO" id="GO:0010181">
    <property type="term" value="F:FMN binding"/>
    <property type="evidence" value="ECO:0007669"/>
    <property type="project" value="InterPro"/>
</dbReference>
<evidence type="ECO:0000259" key="2">
    <source>
        <dbReference type="PROSITE" id="PS50902"/>
    </source>
</evidence>
<reference evidence="3" key="1">
    <citation type="submission" date="2018-06" db="EMBL/GenBank/DDBJ databases">
        <authorList>
            <consortium name="Pathogen Informatics"/>
            <person name="Doyle S."/>
        </authorList>
    </citation>
    <scope>NUCLEOTIDE SEQUENCE [LARGE SCALE GENOMIC DNA]</scope>
    <source>
        <strain evidence="3">NCTC13765</strain>
    </source>
</reference>
<protein>
    <submittedName>
        <fullName evidence="3">Flavodoxin</fullName>
    </submittedName>
</protein>
<dbReference type="STRING" id="1123307.GCA_000380065_00830"/>
<dbReference type="SUPFAM" id="SSF52218">
    <property type="entry name" value="Flavoproteins"/>
    <property type="match status" value="1"/>
</dbReference>
<dbReference type="InterPro" id="IPR008254">
    <property type="entry name" value="Flavodoxin/NO_synth"/>
</dbReference>
<dbReference type="PANTHER" id="PTHR39201:SF1">
    <property type="entry name" value="FLAVODOXIN-LIKE DOMAIN-CONTAINING PROTEIN"/>
    <property type="match status" value="1"/>
</dbReference>
<gene>
    <name evidence="3" type="ORF">NCTC13765_01773</name>
</gene>
<dbReference type="Proteomes" id="UP000254634">
    <property type="component" value="Unassembled WGS sequence"/>
</dbReference>
<feature type="region of interest" description="Disordered" evidence="1">
    <location>
        <begin position="1"/>
        <end position="64"/>
    </location>
</feature>
<dbReference type="PROSITE" id="PS50902">
    <property type="entry name" value="FLAVODOXIN_LIKE"/>
    <property type="match status" value="1"/>
</dbReference>
<dbReference type="PANTHER" id="PTHR39201">
    <property type="entry name" value="EXPORTED PROTEIN-RELATED"/>
    <property type="match status" value="1"/>
</dbReference>
<proteinExistence type="predicted"/>
<accession>A0A380L011</accession>
<evidence type="ECO:0000313" key="4">
    <source>
        <dbReference type="Proteomes" id="UP000254634"/>
    </source>
</evidence>
<keyword evidence="4" id="KW-1185">Reference proteome</keyword>
<dbReference type="EMBL" id="UHFR01000005">
    <property type="protein sequence ID" value="SUN77256.1"/>
    <property type="molecule type" value="Genomic_DNA"/>
</dbReference>